<evidence type="ECO:0000313" key="2">
    <source>
        <dbReference type="EMBL" id="QDU23733.1"/>
    </source>
</evidence>
<accession>A0A517Y1T7</accession>
<dbReference type="KEGG" id="uli:ETAA1_57390"/>
<sequence precursor="true">MSRRPFVAAGLLFLTAAAVGQPDPADPVTQALAKAQDEYVAATGKAQEKLLAAFAAQQKALEDTRKLKVADQIRLLDQVKAERKAFEASPAALPASAVMRPALVDYQAKLVAARKRCEAAFDKAAEDYRDRKNLDAARAVLARKAEFFAAASPADQRVEWVGKKKAFRKNDKGLWYERNEQGLFFVFDEAGRTPEVIEILRVGPPRVAVRLYADRATMSVNKGEWLPLDDGAWVAPKQ</sequence>
<feature type="signal peptide" evidence="1">
    <location>
        <begin position="1"/>
        <end position="20"/>
    </location>
</feature>
<gene>
    <name evidence="2" type="ORF">ETAA1_57390</name>
</gene>
<organism evidence="2 3">
    <name type="scientific">Urbifossiella limnaea</name>
    <dbReference type="NCBI Taxonomy" id="2528023"/>
    <lineage>
        <taxon>Bacteria</taxon>
        <taxon>Pseudomonadati</taxon>
        <taxon>Planctomycetota</taxon>
        <taxon>Planctomycetia</taxon>
        <taxon>Gemmatales</taxon>
        <taxon>Gemmataceae</taxon>
        <taxon>Urbifossiella</taxon>
    </lineage>
</organism>
<dbReference type="EMBL" id="CP036273">
    <property type="protein sequence ID" value="QDU23733.1"/>
    <property type="molecule type" value="Genomic_DNA"/>
</dbReference>
<dbReference type="RefSeq" id="WP_145243958.1">
    <property type="nucleotide sequence ID" value="NZ_CP036273.1"/>
</dbReference>
<dbReference type="AlphaFoldDB" id="A0A517Y1T7"/>
<keyword evidence="1" id="KW-0732">Signal</keyword>
<dbReference type="Proteomes" id="UP000319576">
    <property type="component" value="Chromosome"/>
</dbReference>
<feature type="chain" id="PRO_5021941169" evidence="1">
    <location>
        <begin position="21"/>
        <end position="238"/>
    </location>
</feature>
<name>A0A517Y1T7_9BACT</name>
<evidence type="ECO:0000313" key="3">
    <source>
        <dbReference type="Proteomes" id="UP000319576"/>
    </source>
</evidence>
<keyword evidence="3" id="KW-1185">Reference proteome</keyword>
<reference evidence="2 3" key="1">
    <citation type="submission" date="2019-02" db="EMBL/GenBank/DDBJ databases">
        <title>Deep-cultivation of Planctomycetes and their phenomic and genomic characterization uncovers novel biology.</title>
        <authorList>
            <person name="Wiegand S."/>
            <person name="Jogler M."/>
            <person name="Boedeker C."/>
            <person name="Pinto D."/>
            <person name="Vollmers J."/>
            <person name="Rivas-Marin E."/>
            <person name="Kohn T."/>
            <person name="Peeters S.H."/>
            <person name="Heuer A."/>
            <person name="Rast P."/>
            <person name="Oberbeckmann S."/>
            <person name="Bunk B."/>
            <person name="Jeske O."/>
            <person name="Meyerdierks A."/>
            <person name="Storesund J.E."/>
            <person name="Kallscheuer N."/>
            <person name="Luecker S."/>
            <person name="Lage O.M."/>
            <person name="Pohl T."/>
            <person name="Merkel B.J."/>
            <person name="Hornburger P."/>
            <person name="Mueller R.-W."/>
            <person name="Bruemmer F."/>
            <person name="Labrenz M."/>
            <person name="Spormann A.M."/>
            <person name="Op den Camp H."/>
            <person name="Overmann J."/>
            <person name="Amann R."/>
            <person name="Jetten M.S.M."/>
            <person name="Mascher T."/>
            <person name="Medema M.H."/>
            <person name="Devos D.P."/>
            <person name="Kaster A.-K."/>
            <person name="Ovreas L."/>
            <person name="Rohde M."/>
            <person name="Galperin M.Y."/>
            <person name="Jogler C."/>
        </authorList>
    </citation>
    <scope>NUCLEOTIDE SEQUENCE [LARGE SCALE GENOMIC DNA]</scope>
    <source>
        <strain evidence="2 3">ETA_A1</strain>
    </source>
</reference>
<evidence type="ECO:0000256" key="1">
    <source>
        <dbReference type="SAM" id="SignalP"/>
    </source>
</evidence>
<proteinExistence type="predicted"/>
<protein>
    <submittedName>
        <fullName evidence="2">Uncharacterized protein</fullName>
    </submittedName>
</protein>